<protein>
    <submittedName>
        <fullName evidence="1">Uncharacterized protein</fullName>
    </submittedName>
</protein>
<sequence>MDHVCLDS</sequence>
<accession>A0A2P2NTG3</accession>
<reference evidence="1" key="1">
    <citation type="submission" date="2018-02" db="EMBL/GenBank/DDBJ databases">
        <title>Rhizophora mucronata_Transcriptome.</title>
        <authorList>
            <person name="Meera S.P."/>
            <person name="Sreeshan A."/>
            <person name="Augustine A."/>
        </authorList>
    </citation>
    <scope>NUCLEOTIDE SEQUENCE</scope>
    <source>
        <tissue evidence="1">Leaf</tissue>
    </source>
</reference>
<organism evidence="1">
    <name type="scientific">Rhizophora mucronata</name>
    <name type="common">Asiatic mangrove</name>
    <dbReference type="NCBI Taxonomy" id="61149"/>
    <lineage>
        <taxon>Eukaryota</taxon>
        <taxon>Viridiplantae</taxon>
        <taxon>Streptophyta</taxon>
        <taxon>Embryophyta</taxon>
        <taxon>Tracheophyta</taxon>
        <taxon>Spermatophyta</taxon>
        <taxon>Magnoliopsida</taxon>
        <taxon>eudicotyledons</taxon>
        <taxon>Gunneridae</taxon>
        <taxon>Pentapetalae</taxon>
        <taxon>rosids</taxon>
        <taxon>fabids</taxon>
        <taxon>Malpighiales</taxon>
        <taxon>Rhizophoraceae</taxon>
        <taxon>Rhizophora</taxon>
    </lineage>
</organism>
<name>A0A2P2NTG3_RHIMU</name>
<proteinExistence type="predicted"/>
<dbReference type="EMBL" id="GGEC01065230">
    <property type="protein sequence ID" value="MBX45714.1"/>
    <property type="molecule type" value="Transcribed_RNA"/>
</dbReference>
<evidence type="ECO:0000313" key="1">
    <source>
        <dbReference type="EMBL" id="MBX45714.1"/>
    </source>
</evidence>